<dbReference type="InterPro" id="IPR014358">
    <property type="entry name" value="Enoyl-ACP_Rdtase_NADH"/>
</dbReference>
<dbReference type="Pfam" id="PF13561">
    <property type="entry name" value="adh_short_C2"/>
    <property type="match status" value="1"/>
</dbReference>
<keyword evidence="6" id="KW-0443">Lipid metabolism</keyword>
<dbReference type="PANTHER" id="PTHR43159:SF2">
    <property type="entry name" value="ENOYL-[ACYL-CARRIER-PROTEIN] REDUCTASE [NADH], CHLOROPLASTIC"/>
    <property type="match status" value="1"/>
</dbReference>
<evidence type="ECO:0000256" key="5">
    <source>
        <dbReference type="ARBA" id="ARBA00023002"/>
    </source>
</evidence>
<sequence length="401" mass="42519">MMRAAMAVALVQSVAAFSCSPSFSPAFTSSVSSSATSSFTSPRVSPTGLRSPAFALRSKQGRSAAAGAKMGYNIDLTGKVAFVAGVADSSGYGWAIAKQLANAGATIVVGTWPPVLSLFERGLKKGFGDDQVLKDGSMMKIEKIYPLDAMFSTPEEIPADILENKRYAGLEHYDIKSCAEAVKRDFGKVDILVHSLANGPEVTKPLLETSRKGYLSASSASAYSLISMLQHFGPMMPAGGSVVSLTYLASERVVPGYGGGMSSAKAQLESDTKVLAWEAGRKWGVRVNTISAGPLASRAAIAIKKGAPGERNYIDYCIDYNMANSPLPKPLYADDVGRAALGLCSELSGSITGICQYVDNGMHAMGLTLDSLNFAEYISKQSGDPWDHWKPDAYLKELSKN</sequence>
<comment type="similarity">
    <text evidence="2">Belongs to the short-chain dehydrogenases/reductases (SDR) family. FabI subfamily.</text>
</comment>
<reference evidence="9" key="1">
    <citation type="submission" date="2021-01" db="EMBL/GenBank/DDBJ databases">
        <authorList>
            <person name="Corre E."/>
            <person name="Pelletier E."/>
            <person name="Niang G."/>
            <person name="Scheremetjew M."/>
            <person name="Finn R."/>
            <person name="Kale V."/>
            <person name="Holt S."/>
            <person name="Cochrane G."/>
            <person name="Meng A."/>
            <person name="Brown T."/>
            <person name="Cohen L."/>
        </authorList>
    </citation>
    <scope>NUCLEOTIDE SEQUENCE</scope>
    <source>
        <strain evidence="9">CCMP 2712</strain>
    </source>
</reference>
<dbReference type="PANTHER" id="PTHR43159">
    <property type="entry name" value="ENOYL-[ACYL-CARRIER-PROTEIN] REDUCTASE"/>
    <property type="match status" value="1"/>
</dbReference>
<dbReference type="GO" id="GO:0006633">
    <property type="term" value="P:fatty acid biosynthetic process"/>
    <property type="evidence" value="ECO:0007669"/>
    <property type="project" value="UniProtKB-KW"/>
</dbReference>
<dbReference type="PROSITE" id="PS51257">
    <property type="entry name" value="PROKAR_LIPOPROTEIN"/>
    <property type="match status" value="1"/>
</dbReference>
<dbReference type="AlphaFoldDB" id="A0A7S4P6K2"/>
<evidence type="ECO:0000256" key="4">
    <source>
        <dbReference type="ARBA" id="ARBA00022832"/>
    </source>
</evidence>
<dbReference type="EMBL" id="HBKN01037950">
    <property type="protein sequence ID" value="CAE2325106.1"/>
    <property type="molecule type" value="Transcribed_RNA"/>
</dbReference>
<dbReference type="InterPro" id="IPR002347">
    <property type="entry name" value="SDR_fam"/>
</dbReference>
<feature type="signal peptide" evidence="8">
    <location>
        <begin position="1"/>
        <end position="16"/>
    </location>
</feature>
<keyword evidence="8" id="KW-0732">Signal</keyword>
<dbReference type="Gene3D" id="1.10.8.400">
    <property type="entry name" value="Enoyl acyl carrier protein reductase"/>
    <property type="match status" value="1"/>
</dbReference>
<dbReference type="PRINTS" id="PR00081">
    <property type="entry name" value="GDHRDH"/>
</dbReference>
<evidence type="ECO:0000256" key="1">
    <source>
        <dbReference type="ARBA" id="ARBA00005189"/>
    </source>
</evidence>
<keyword evidence="5" id="KW-0560">Oxidoreductase</keyword>
<keyword evidence="3" id="KW-0444">Lipid biosynthesis</keyword>
<dbReference type="Gene3D" id="3.40.50.720">
    <property type="entry name" value="NAD(P)-binding Rossmann-like Domain"/>
    <property type="match status" value="1"/>
</dbReference>
<dbReference type="InterPro" id="IPR036291">
    <property type="entry name" value="NAD(P)-bd_dom_sf"/>
</dbReference>
<evidence type="ECO:0000256" key="7">
    <source>
        <dbReference type="ARBA" id="ARBA00023160"/>
    </source>
</evidence>
<keyword evidence="7" id="KW-0275">Fatty acid biosynthesis</keyword>
<dbReference type="NCBIfam" id="NF004957">
    <property type="entry name" value="PRK06300.1"/>
    <property type="match status" value="1"/>
</dbReference>
<accession>A0A7S4P6K2</accession>
<evidence type="ECO:0000256" key="6">
    <source>
        <dbReference type="ARBA" id="ARBA00023098"/>
    </source>
</evidence>
<proteinExistence type="inferred from homology"/>
<dbReference type="SUPFAM" id="SSF51735">
    <property type="entry name" value="NAD(P)-binding Rossmann-fold domains"/>
    <property type="match status" value="1"/>
</dbReference>
<feature type="chain" id="PRO_5030607238" evidence="8">
    <location>
        <begin position="17"/>
        <end position="401"/>
    </location>
</feature>
<dbReference type="GO" id="GO:0004318">
    <property type="term" value="F:enoyl-[acyl-carrier-protein] reductase (NADH) activity"/>
    <property type="evidence" value="ECO:0007669"/>
    <property type="project" value="InterPro"/>
</dbReference>
<protein>
    <submittedName>
        <fullName evidence="9">Uncharacterized protein</fullName>
    </submittedName>
</protein>
<organism evidence="9">
    <name type="scientific">Guillardia theta</name>
    <name type="common">Cryptophyte</name>
    <name type="synonym">Cryptomonas phi</name>
    <dbReference type="NCBI Taxonomy" id="55529"/>
    <lineage>
        <taxon>Eukaryota</taxon>
        <taxon>Cryptophyceae</taxon>
        <taxon>Pyrenomonadales</taxon>
        <taxon>Geminigeraceae</taxon>
        <taxon>Guillardia</taxon>
    </lineage>
</organism>
<evidence type="ECO:0000256" key="2">
    <source>
        <dbReference type="ARBA" id="ARBA00009233"/>
    </source>
</evidence>
<evidence type="ECO:0000313" key="9">
    <source>
        <dbReference type="EMBL" id="CAE2325106.1"/>
    </source>
</evidence>
<comment type="pathway">
    <text evidence="1">Lipid metabolism.</text>
</comment>
<evidence type="ECO:0000256" key="8">
    <source>
        <dbReference type="SAM" id="SignalP"/>
    </source>
</evidence>
<keyword evidence="4" id="KW-0276">Fatty acid metabolism</keyword>
<evidence type="ECO:0000256" key="3">
    <source>
        <dbReference type="ARBA" id="ARBA00022516"/>
    </source>
</evidence>
<name>A0A7S4P6K2_GUITH</name>
<gene>
    <name evidence="9" type="ORF">GTHE00462_LOCUS29736</name>
</gene>